<sequence length="350" mass="39330">MSVQLTVLKASFGDSIVISGFFDGSNRNILIDGGPEETFQQGIRPGELKEHLEMIKSRGEKVDLLIITHEDQDHICGIISAFEEEGYLSELTSEVWFNSGNLLTEKLSIAEQDDKHRVATSLSSVTSILDGITLERFLKLKNIKHEQIVHSSQKLGNKLTRFGCDFEILSPSIKKLKSRNRKWEEKYPSNLTSSSRNNTNLSLLMNGKSTTSDPSPSNGASIAFNFKYKDKTIMFLGDAHAAEVVRGLKSHGYSKNNKVKVDYVKLSHHGSKNNTSKKMLNLIDCNSYIITTDGSRHGHPDKEVFARIIECTDHIPHFLFNHPHLIKQIFVDEDYAEYDFVAKGINSVTL</sequence>
<dbReference type="PANTHER" id="PTHR30619">
    <property type="entry name" value="DNA INTERNALIZATION/COMPETENCE PROTEIN COMEC/REC2"/>
    <property type="match status" value="1"/>
</dbReference>
<dbReference type="RefSeq" id="WP_274163154.1">
    <property type="nucleotide sequence ID" value="NZ_JAJUBC010000003.1"/>
</dbReference>
<dbReference type="Gene3D" id="3.60.15.10">
    <property type="entry name" value="Ribonuclease Z/Hydroxyacylglutathione hydrolase-like"/>
    <property type="match status" value="1"/>
</dbReference>
<evidence type="ECO:0000256" key="1">
    <source>
        <dbReference type="SAM" id="MobiDB-lite"/>
    </source>
</evidence>
<evidence type="ECO:0000313" key="3">
    <source>
        <dbReference type="EMBL" id="MDD1792241.1"/>
    </source>
</evidence>
<keyword evidence="4" id="KW-1185">Reference proteome</keyword>
<comment type="caution">
    <text evidence="3">The sequence shown here is derived from an EMBL/GenBank/DDBJ whole genome shotgun (WGS) entry which is preliminary data.</text>
</comment>
<name>A0ABT5QW49_9GAMM</name>
<dbReference type="Proteomes" id="UP001149400">
    <property type="component" value="Unassembled WGS sequence"/>
</dbReference>
<feature type="domain" description="Metallo-beta-lactamase" evidence="2">
    <location>
        <begin position="19"/>
        <end position="104"/>
    </location>
</feature>
<organism evidence="3 4">
    <name type="scientific">Enterovibrio gelatinilyticus</name>
    <dbReference type="NCBI Taxonomy" id="2899819"/>
    <lineage>
        <taxon>Bacteria</taxon>
        <taxon>Pseudomonadati</taxon>
        <taxon>Pseudomonadota</taxon>
        <taxon>Gammaproteobacteria</taxon>
        <taxon>Vibrionales</taxon>
        <taxon>Vibrionaceae</taxon>
        <taxon>Enterovibrio</taxon>
    </lineage>
</organism>
<accession>A0ABT5QW49</accession>
<feature type="compositionally biased region" description="Low complexity" evidence="1">
    <location>
        <begin position="189"/>
        <end position="204"/>
    </location>
</feature>
<dbReference type="InterPro" id="IPR036866">
    <property type="entry name" value="RibonucZ/Hydroxyglut_hydro"/>
</dbReference>
<gene>
    <name evidence="3" type="ORF">LRP50_03775</name>
</gene>
<proteinExistence type="predicted"/>
<feature type="compositionally biased region" description="Polar residues" evidence="1">
    <location>
        <begin position="207"/>
        <end position="216"/>
    </location>
</feature>
<dbReference type="SUPFAM" id="SSF56281">
    <property type="entry name" value="Metallo-hydrolase/oxidoreductase"/>
    <property type="match status" value="1"/>
</dbReference>
<reference evidence="3" key="1">
    <citation type="submission" date="2021-12" db="EMBL/GenBank/DDBJ databases">
        <title>Enterovibrio ZSDZ35 sp. nov. and Enterovibrio ZSDZ42 sp. nov., isolated from coastal seawater in Qingdao.</title>
        <authorList>
            <person name="Zhang P."/>
        </authorList>
    </citation>
    <scope>NUCLEOTIDE SEQUENCE</scope>
    <source>
        <strain evidence="3">ZSDZ42</strain>
    </source>
</reference>
<dbReference type="Pfam" id="PF00753">
    <property type="entry name" value="Lactamase_B"/>
    <property type="match status" value="1"/>
</dbReference>
<evidence type="ECO:0000259" key="2">
    <source>
        <dbReference type="Pfam" id="PF00753"/>
    </source>
</evidence>
<feature type="region of interest" description="Disordered" evidence="1">
    <location>
        <begin position="184"/>
        <end position="216"/>
    </location>
</feature>
<evidence type="ECO:0000313" key="4">
    <source>
        <dbReference type="Proteomes" id="UP001149400"/>
    </source>
</evidence>
<dbReference type="EMBL" id="JAJUBC010000003">
    <property type="protein sequence ID" value="MDD1792241.1"/>
    <property type="molecule type" value="Genomic_DNA"/>
</dbReference>
<dbReference type="InterPro" id="IPR052159">
    <property type="entry name" value="Competence_DNA_uptake"/>
</dbReference>
<protein>
    <submittedName>
        <fullName evidence="3">MBL fold metallo-hydrolase</fullName>
    </submittedName>
</protein>
<dbReference type="InterPro" id="IPR001279">
    <property type="entry name" value="Metallo-B-lactamas"/>
</dbReference>
<dbReference type="PANTHER" id="PTHR30619:SF1">
    <property type="entry name" value="RECOMBINATION PROTEIN 2"/>
    <property type="match status" value="1"/>
</dbReference>